<proteinExistence type="inferred from homology"/>
<dbReference type="Proteomes" id="UP000648075">
    <property type="component" value="Unassembled WGS sequence"/>
</dbReference>
<dbReference type="InterPro" id="IPR020904">
    <property type="entry name" value="Sc_DH/Rdtase_CS"/>
</dbReference>
<dbReference type="FunFam" id="3.40.50.720:FF:000084">
    <property type="entry name" value="Short-chain dehydrogenase reductase"/>
    <property type="match status" value="1"/>
</dbReference>
<dbReference type="PANTHER" id="PTHR24321">
    <property type="entry name" value="DEHYDROGENASES, SHORT CHAIN"/>
    <property type="match status" value="1"/>
</dbReference>
<name>A0A918P864_9SPHN</name>
<dbReference type="Gene3D" id="3.40.50.720">
    <property type="entry name" value="NAD(P)-binding Rossmann-like Domain"/>
    <property type="match status" value="1"/>
</dbReference>
<reference evidence="3" key="2">
    <citation type="submission" date="2020-09" db="EMBL/GenBank/DDBJ databases">
        <authorList>
            <person name="Sun Q."/>
            <person name="Kim S."/>
        </authorList>
    </citation>
    <scope>NUCLEOTIDE SEQUENCE</scope>
    <source>
        <strain evidence="3">KCTC 32255</strain>
    </source>
</reference>
<dbReference type="PRINTS" id="PR00080">
    <property type="entry name" value="SDRFAMILY"/>
</dbReference>
<gene>
    <name evidence="3" type="ORF">GCM10011614_00930</name>
</gene>
<accession>A0A918P864</accession>
<sequence>MRFKGKVAIVTGGASGLGKATALRLASEGAVVGVADINDSAAAAAVEEIRAAGGTAEALHIDICVEEDFKTAIARMVDGYGKLDILHNNAAYTAPEAISQDTDILEIPVDIWDRIFEGTVRGTMLGCRHAILAMRPNGGGSIINTASMYGVDAFYKMPAYGVSKAAVIHLTKQVATAFGREGIRCNAVAPSMITTPLLEASIPAAFIEMNAEATLTGYLGTPEDVAQAVAWLASDEARYITGHVINVDGGSTAHLATYSDARRFYDTPAQG</sequence>
<evidence type="ECO:0000256" key="2">
    <source>
        <dbReference type="ARBA" id="ARBA00023002"/>
    </source>
</evidence>
<dbReference type="InterPro" id="IPR036291">
    <property type="entry name" value="NAD(P)-bd_dom_sf"/>
</dbReference>
<dbReference type="AlphaFoldDB" id="A0A918P864"/>
<dbReference type="SUPFAM" id="SSF51735">
    <property type="entry name" value="NAD(P)-binding Rossmann-fold domains"/>
    <property type="match status" value="1"/>
</dbReference>
<keyword evidence="4" id="KW-1185">Reference proteome</keyword>
<protein>
    <submittedName>
        <fullName evidence="3">Short-chain type dehydrogenase/reductase</fullName>
    </submittedName>
</protein>
<organism evidence="3 4">
    <name type="scientific">Novosphingobium colocasiae</name>
    <dbReference type="NCBI Taxonomy" id="1256513"/>
    <lineage>
        <taxon>Bacteria</taxon>
        <taxon>Pseudomonadati</taxon>
        <taxon>Pseudomonadota</taxon>
        <taxon>Alphaproteobacteria</taxon>
        <taxon>Sphingomonadales</taxon>
        <taxon>Sphingomonadaceae</taxon>
        <taxon>Novosphingobium</taxon>
    </lineage>
</organism>
<comment type="caution">
    <text evidence="3">The sequence shown here is derived from an EMBL/GenBank/DDBJ whole genome shotgun (WGS) entry which is preliminary data.</text>
</comment>
<dbReference type="Pfam" id="PF13561">
    <property type="entry name" value="adh_short_C2"/>
    <property type="match status" value="1"/>
</dbReference>
<evidence type="ECO:0000313" key="4">
    <source>
        <dbReference type="Proteomes" id="UP000648075"/>
    </source>
</evidence>
<dbReference type="PRINTS" id="PR00081">
    <property type="entry name" value="GDHRDH"/>
</dbReference>
<dbReference type="RefSeq" id="WP_189619132.1">
    <property type="nucleotide sequence ID" value="NZ_BMZA01000001.1"/>
</dbReference>
<dbReference type="EMBL" id="BMZA01000001">
    <property type="protein sequence ID" value="GGY90098.1"/>
    <property type="molecule type" value="Genomic_DNA"/>
</dbReference>
<evidence type="ECO:0000256" key="1">
    <source>
        <dbReference type="ARBA" id="ARBA00006484"/>
    </source>
</evidence>
<dbReference type="InterPro" id="IPR002347">
    <property type="entry name" value="SDR_fam"/>
</dbReference>
<dbReference type="NCBIfam" id="NF005559">
    <property type="entry name" value="PRK07231.1"/>
    <property type="match status" value="1"/>
</dbReference>
<keyword evidence="2" id="KW-0560">Oxidoreductase</keyword>
<evidence type="ECO:0000313" key="3">
    <source>
        <dbReference type="EMBL" id="GGY90098.1"/>
    </source>
</evidence>
<dbReference type="PROSITE" id="PS00061">
    <property type="entry name" value="ADH_SHORT"/>
    <property type="match status" value="1"/>
</dbReference>
<dbReference type="CDD" id="cd05233">
    <property type="entry name" value="SDR_c"/>
    <property type="match status" value="1"/>
</dbReference>
<dbReference type="GO" id="GO:0016491">
    <property type="term" value="F:oxidoreductase activity"/>
    <property type="evidence" value="ECO:0007669"/>
    <property type="project" value="UniProtKB-KW"/>
</dbReference>
<dbReference type="PANTHER" id="PTHR24321:SF14">
    <property type="entry name" value="SHORT-CHAIN TYPE DEHYDROGENASE_REDUCTASE BLR2146-RELATED"/>
    <property type="match status" value="1"/>
</dbReference>
<reference evidence="3" key="1">
    <citation type="journal article" date="2014" name="Int. J. Syst. Evol. Microbiol.">
        <title>Complete genome sequence of Corynebacterium casei LMG S-19264T (=DSM 44701T), isolated from a smear-ripened cheese.</title>
        <authorList>
            <consortium name="US DOE Joint Genome Institute (JGI-PGF)"/>
            <person name="Walter F."/>
            <person name="Albersmeier A."/>
            <person name="Kalinowski J."/>
            <person name="Ruckert C."/>
        </authorList>
    </citation>
    <scope>NUCLEOTIDE SEQUENCE</scope>
    <source>
        <strain evidence="3">KCTC 32255</strain>
    </source>
</reference>
<comment type="similarity">
    <text evidence="1">Belongs to the short-chain dehydrogenases/reductases (SDR) family.</text>
</comment>